<dbReference type="SUPFAM" id="SSF69279">
    <property type="entry name" value="Phage tail proteins"/>
    <property type="match status" value="2"/>
</dbReference>
<accession>A0A017T9P6</accession>
<feature type="domain" description="Gp5/Type VI secretion system Vgr protein OB-fold" evidence="2">
    <location>
        <begin position="356"/>
        <end position="434"/>
    </location>
</feature>
<feature type="domain" description="Gp5/Type VI secretion system Vgr C-terminal trimerisation" evidence="3">
    <location>
        <begin position="451"/>
        <end position="554"/>
    </location>
</feature>
<name>A0A017T9P6_9BACT</name>
<dbReference type="SUPFAM" id="SSF69349">
    <property type="entry name" value="Phage fibre proteins"/>
    <property type="match status" value="1"/>
</dbReference>
<comment type="caution">
    <text evidence="4">The sequence shown here is derived from an EMBL/GenBank/DDBJ whole genome shotgun (WGS) entry which is preliminary data.</text>
</comment>
<dbReference type="EMBL" id="ASRX01000019">
    <property type="protein sequence ID" value="EYF05993.1"/>
    <property type="molecule type" value="Genomic_DNA"/>
</dbReference>
<dbReference type="Gene3D" id="3.55.50.10">
    <property type="entry name" value="Baseplate protein-like domains"/>
    <property type="match status" value="1"/>
</dbReference>
<dbReference type="InterPro" id="IPR006533">
    <property type="entry name" value="T6SS_Vgr_RhsGE"/>
</dbReference>
<dbReference type="Proteomes" id="UP000019678">
    <property type="component" value="Unassembled WGS sequence"/>
</dbReference>
<dbReference type="RefSeq" id="WP_044240965.1">
    <property type="nucleotide sequence ID" value="NZ_ASRX01000019.1"/>
</dbReference>
<sequence>MSLDASYTLTIDGTDATLRVRSFSAEERVFAPYRLDIEVEAADQAPLAAEALLGQTASFTIRDPLEPRVFCAMVDAVEARGRGYRLTLVPRLALLADAVDHRVWVGEDPVALAEEVLRDHGLEIERRLSRSAEPRAQCVQAFETDLDFVRRILAEEGVLFHLEQGEGRDVVVLSDQPGAYPPVPGGDALALAEGEQAALLGPESVYAVESTRAAAADRVALRDVDPEHPLADLSVESGSGPIERYEHLAGYVNPDKGRELAAIRLEEARARAFVLRGRSTCRRLFPGSTFELTGDASGTLGRRWLVLEVSHRGIEFDADPGESGGQRYEVEFVAVPAATAHRPTRLVRPTLGGLQTGVVTGAAGGEIHPDAMGRIKVHLRWDRERPADDQSSAWVRPVQPPTTGGLLLPRVGWEVLLGFEGASGDKPYALGRLYNAEGAPPEGLPGKKVRSAFGTRTSPGGGGANVLTFDDAAGAEGMYLDASRDYKERTENDKVTTVTADHVQTVGSTRTETVGVVKTVQVQGSDTYTIAADRTLSIEGNHIIRAATESVQVGGVRLFMIGGDHETQAATLSRTVVAAKAEAAIHEINRHVTGVSTVAVGGSWQEIGGLSAATSVLGASTLVAGGPMSIGAREISLKASSLKETYGSQKVKAGARHVESFGGAAKYKVGGSLSAKGSSISFVAKNKITLLASGVKIVIQHGKITIQGALKSSMASVVTGDLTNG</sequence>
<dbReference type="STRING" id="1192034.CAP_2453"/>
<dbReference type="Pfam" id="PF22178">
    <property type="entry name" value="Gp5_trimer_C"/>
    <property type="match status" value="1"/>
</dbReference>
<gene>
    <name evidence="4" type="ORF">CAP_2453</name>
</gene>
<dbReference type="AlphaFoldDB" id="A0A017T9P6"/>
<dbReference type="Pfam" id="PF04717">
    <property type="entry name" value="Phage_base_V"/>
    <property type="match status" value="1"/>
</dbReference>
<dbReference type="NCBIfam" id="TIGR01646">
    <property type="entry name" value="vgr_GE"/>
    <property type="match status" value="1"/>
</dbReference>
<organism evidence="4 5">
    <name type="scientific">Chondromyces apiculatus DSM 436</name>
    <dbReference type="NCBI Taxonomy" id="1192034"/>
    <lineage>
        <taxon>Bacteria</taxon>
        <taxon>Pseudomonadati</taxon>
        <taxon>Myxococcota</taxon>
        <taxon>Polyangia</taxon>
        <taxon>Polyangiales</taxon>
        <taxon>Polyangiaceae</taxon>
        <taxon>Chondromyces</taxon>
    </lineage>
</organism>
<dbReference type="Gene3D" id="4.10.220.110">
    <property type="match status" value="1"/>
</dbReference>
<dbReference type="eggNOG" id="COG3501">
    <property type="taxonomic scope" value="Bacteria"/>
</dbReference>
<evidence type="ECO:0000313" key="5">
    <source>
        <dbReference type="Proteomes" id="UP000019678"/>
    </source>
</evidence>
<keyword evidence="5" id="KW-1185">Reference proteome</keyword>
<dbReference type="Pfam" id="PF05954">
    <property type="entry name" value="Phage_GPD"/>
    <property type="match status" value="1"/>
</dbReference>
<dbReference type="NCBIfam" id="TIGR03361">
    <property type="entry name" value="VI_Rhs_Vgr"/>
    <property type="match status" value="1"/>
</dbReference>
<dbReference type="Gene3D" id="2.30.110.50">
    <property type="match status" value="1"/>
</dbReference>
<dbReference type="InterPro" id="IPR006531">
    <property type="entry name" value="Gp5/Vgr_OB"/>
</dbReference>
<protein>
    <submittedName>
        <fullName evidence="4">VgrG protein</fullName>
    </submittedName>
</protein>
<dbReference type="InterPro" id="IPR037026">
    <property type="entry name" value="Vgr_OB-fold_dom_sf"/>
</dbReference>
<proteinExistence type="inferred from homology"/>
<dbReference type="InterPro" id="IPR017847">
    <property type="entry name" value="T6SS_RhsGE_Vgr_subset"/>
</dbReference>
<evidence type="ECO:0000256" key="1">
    <source>
        <dbReference type="ARBA" id="ARBA00005558"/>
    </source>
</evidence>
<evidence type="ECO:0000259" key="2">
    <source>
        <dbReference type="Pfam" id="PF04717"/>
    </source>
</evidence>
<reference evidence="4 5" key="1">
    <citation type="submission" date="2013-05" db="EMBL/GenBank/DDBJ databases">
        <title>Genome assembly of Chondromyces apiculatus DSM 436.</title>
        <authorList>
            <person name="Sharma G."/>
            <person name="Khatri I."/>
            <person name="Kaur C."/>
            <person name="Mayilraj S."/>
            <person name="Subramanian S."/>
        </authorList>
    </citation>
    <scope>NUCLEOTIDE SEQUENCE [LARGE SCALE GENOMIC DNA]</scope>
    <source>
        <strain evidence="4 5">DSM 436</strain>
    </source>
</reference>
<comment type="similarity">
    <text evidence="1">Belongs to the VgrG protein family.</text>
</comment>
<dbReference type="InterPro" id="IPR054030">
    <property type="entry name" value="Gp5_Vgr_C"/>
</dbReference>
<dbReference type="Gene3D" id="2.40.50.230">
    <property type="entry name" value="Gp5 N-terminal domain"/>
    <property type="match status" value="1"/>
</dbReference>
<dbReference type="SUPFAM" id="SSF69255">
    <property type="entry name" value="gp5 N-terminal domain-like"/>
    <property type="match status" value="1"/>
</dbReference>
<evidence type="ECO:0000313" key="4">
    <source>
        <dbReference type="EMBL" id="EYF05993.1"/>
    </source>
</evidence>
<evidence type="ECO:0000259" key="3">
    <source>
        <dbReference type="Pfam" id="PF22178"/>
    </source>
</evidence>
<dbReference type="OrthoDB" id="5480364at2"/>